<dbReference type="RefSeq" id="WP_106582128.1">
    <property type="nucleotide sequence ID" value="NZ_PYGA01000004.1"/>
</dbReference>
<proteinExistence type="predicted"/>
<dbReference type="GO" id="GO:0032259">
    <property type="term" value="P:methylation"/>
    <property type="evidence" value="ECO:0007669"/>
    <property type="project" value="UniProtKB-KW"/>
</dbReference>
<dbReference type="AlphaFoldDB" id="A0A2P8DNI7"/>
<feature type="domain" description="Methyltransferase type 11" evidence="2">
    <location>
        <begin position="78"/>
        <end position="178"/>
    </location>
</feature>
<keyword evidence="4" id="KW-1185">Reference proteome</keyword>
<sequence>MPQGPADGREALRAAMYGADDLSSFALFSGSYINFGYWDRGGHGLADPLTVAERTLSQQDMYRAVAERLDIGPGHRLLEAGCGIGVGAALVLNEFAPAAVYGVDLSGEQVDRAWRVNTTTLEAHPGRLGFQRASALDLPWPDSSFDAVYSVEAAQHFDDLARFAAEARRVLRPGGRLAVATFFATGEGGGAALAELIETVRSGVDVLHPVAGFTADLRAAGFTGVRADAIGEHVWPYFDAWIAHTEYRDTWGRNWLRAYREGLVDYHLVTATG</sequence>
<dbReference type="Proteomes" id="UP000240542">
    <property type="component" value="Unassembled WGS sequence"/>
</dbReference>
<keyword evidence="3" id="KW-0489">Methyltransferase</keyword>
<dbReference type="CDD" id="cd02440">
    <property type="entry name" value="AdoMet_MTases"/>
    <property type="match status" value="1"/>
</dbReference>
<dbReference type="InterPro" id="IPR029063">
    <property type="entry name" value="SAM-dependent_MTases_sf"/>
</dbReference>
<evidence type="ECO:0000256" key="1">
    <source>
        <dbReference type="ARBA" id="ARBA00022679"/>
    </source>
</evidence>
<dbReference type="EMBL" id="PYGA01000004">
    <property type="protein sequence ID" value="PSK98786.1"/>
    <property type="molecule type" value="Genomic_DNA"/>
</dbReference>
<dbReference type="GO" id="GO:0008757">
    <property type="term" value="F:S-adenosylmethionine-dependent methyltransferase activity"/>
    <property type="evidence" value="ECO:0007669"/>
    <property type="project" value="InterPro"/>
</dbReference>
<evidence type="ECO:0000313" key="4">
    <source>
        <dbReference type="Proteomes" id="UP000240542"/>
    </source>
</evidence>
<protein>
    <submittedName>
        <fullName evidence="3">Methyltransferase family protein</fullName>
    </submittedName>
</protein>
<accession>A0A2P8DNI7</accession>
<evidence type="ECO:0000313" key="3">
    <source>
        <dbReference type="EMBL" id="PSK98786.1"/>
    </source>
</evidence>
<dbReference type="Gene3D" id="3.40.50.150">
    <property type="entry name" value="Vaccinia Virus protein VP39"/>
    <property type="match status" value="1"/>
</dbReference>
<keyword evidence="1 3" id="KW-0808">Transferase</keyword>
<dbReference type="OrthoDB" id="9810247at2"/>
<dbReference type="InterPro" id="IPR050447">
    <property type="entry name" value="Erg6_SMT_methyltransf"/>
</dbReference>
<dbReference type="Pfam" id="PF08241">
    <property type="entry name" value="Methyltransf_11"/>
    <property type="match status" value="1"/>
</dbReference>
<dbReference type="PANTHER" id="PTHR44068">
    <property type="entry name" value="ZGC:194242"/>
    <property type="match status" value="1"/>
</dbReference>
<dbReference type="SUPFAM" id="SSF53335">
    <property type="entry name" value="S-adenosyl-L-methionine-dependent methyltransferases"/>
    <property type="match status" value="1"/>
</dbReference>
<gene>
    <name evidence="3" type="ORF">CLV63_10410</name>
</gene>
<reference evidence="3 4" key="1">
    <citation type="submission" date="2018-03" db="EMBL/GenBank/DDBJ databases">
        <title>Genomic Encyclopedia of Archaeal and Bacterial Type Strains, Phase II (KMG-II): from individual species to whole genera.</title>
        <authorList>
            <person name="Goeker M."/>
        </authorList>
    </citation>
    <scope>NUCLEOTIDE SEQUENCE [LARGE SCALE GENOMIC DNA]</scope>
    <source>
        <strain evidence="3 4">DSM 45312</strain>
    </source>
</reference>
<dbReference type="PANTHER" id="PTHR44068:SF11">
    <property type="entry name" value="GERANYL DIPHOSPHATE 2-C-METHYLTRANSFERASE"/>
    <property type="match status" value="1"/>
</dbReference>
<evidence type="ECO:0000259" key="2">
    <source>
        <dbReference type="Pfam" id="PF08241"/>
    </source>
</evidence>
<dbReference type="InterPro" id="IPR013216">
    <property type="entry name" value="Methyltransf_11"/>
</dbReference>
<comment type="caution">
    <text evidence="3">The sequence shown here is derived from an EMBL/GenBank/DDBJ whole genome shotgun (WGS) entry which is preliminary data.</text>
</comment>
<name>A0A2P8DNI7_9ACTN</name>
<organism evidence="3 4">
    <name type="scientific">Murinocardiopsis flavida</name>
    <dbReference type="NCBI Taxonomy" id="645275"/>
    <lineage>
        <taxon>Bacteria</taxon>
        <taxon>Bacillati</taxon>
        <taxon>Actinomycetota</taxon>
        <taxon>Actinomycetes</taxon>
        <taxon>Streptosporangiales</taxon>
        <taxon>Nocardiopsidaceae</taxon>
        <taxon>Murinocardiopsis</taxon>
    </lineage>
</organism>